<dbReference type="EMBL" id="JFKE01000011">
    <property type="protein sequence ID" value="KAJ54047.1"/>
    <property type="molecule type" value="Genomic_DNA"/>
</dbReference>
<organism evidence="2 3">
    <name type="scientific">Actibacterium mucosum KCTC 23349</name>
    <dbReference type="NCBI Taxonomy" id="1454373"/>
    <lineage>
        <taxon>Bacteria</taxon>
        <taxon>Pseudomonadati</taxon>
        <taxon>Pseudomonadota</taxon>
        <taxon>Alphaproteobacteria</taxon>
        <taxon>Rhodobacterales</taxon>
        <taxon>Roseobacteraceae</taxon>
        <taxon>Actibacterium</taxon>
    </lineage>
</organism>
<evidence type="ECO:0000313" key="2">
    <source>
        <dbReference type="EMBL" id="KAJ54047.1"/>
    </source>
</evidence>
<keyword evidence="1" id="KW-0812">Transmembrane</keyword>
<keyword evidence="1" id="KW-1133">Transmembrane helix</keyword>
<sequence length="138" mass="15084">MTEMMGRIKIHKVNVVAFIGALILAPVLVGVIGAPYLLIPTGALVFGMKPYLIFGTPFLLIAVALGLNREWGFACVGFVANLVFLACFDMVVPEGIHPLYAIFSCLFAAFWSAIFFELYCRFSGQPAEAQKQFEAGKE</sequence>
<reference evidence="2 3" key="1">
    <citation type="submission" date="2014-03" db="EMBL/GenBank/DDBJ databases">
        <title>Draft Genome Sequence of Actibacterium mucosum KCTC 23349, a Marine Alphaproteobacterium with Complex Ionic Requirements Isolated from Mediterranean Seawater at Malvarrosa Beach, Valencia, Spain.</title>
        <authorList>
            <person name="Arahal D.R."/>
            <person name="Shao Z."/>
            <person name="Lai Q."/>
            <person name="Pujalte M.J."/>
        </authorList>
    </citation>
    <scope>NUCLEOTIDE SEQUENCE [LARGE SCALE GENOMIC DNA]</scope>
    <source>
        <strain evidence="2 3">KCTC 23349</strain>
    </source>
</reference>
<dbReference type="AlphaFoldDB" id="A0A037ZD22"/>
<feature type="transmembrane region" description="Helical" evidence="1">
    <location>
        <begin position="12"/>
        <end position="39"/>
    </location>
</feature>
<evidence type="ECO:0000313" key="3">
    <source>
        <dbReference type="Proteomes" id="UP000026249"/>
    </source>
</evidence>
<feature type="transmembrane region" description="Helical" evidence="1">
    <location>
        <begin position="74"/>
        <end position="92"/>
    </location>
</feature>
<dbReference type="STRING" id="1454373.ACMU_03905"/>
<dbReference type="RefSeq" id="WP_035262420.1">
    <property type="nucleotide sequence ID" value="NZ_JFKE01000011.1"/>
</dbReference>
<dbReference type="OrthoDB" id="7861921at2"/>
<accession>A0A037ZD22</accession>
<feature type="transmembrane region" description="Helical" evidence="1">
    <location>
        <begin position="51"/>
        <end position="67"/>
    </location>
</feature>
<dbReference type="Proteomes" id="UP000026249">
    <property type="component" value="Unassembled WGS sequence"/>
</dbReference>
<protein>
    <submittedName>
        <fullName evidence="2">Uncharacterized protein</fullName>
    </submittedName>
</protein>
<feature type="transmembrane region" description="Helical" evidence="1">
    <location>
        <begin position="98"/>
        <end position="120"/>
    </location>
</feature>
<name>A0A037ZD22_9RHOB</name>
<keyword evidence="3" id="KW-1185">Reference proteome</keyword>
<comment type="caution">
    <text evidence="2">The sequence shown here is derived from an EMBL/GenBank/DDBJ whole genome shotgun (WGS) entry which is preliminary data.</text>
</comment>
<proteinExistence type="predicted"/>
<keyword evidence="1" id="KW-0472">Membrane</keyword>
<gene>
    <name evidence="2" type="ORF">ACMU_03905</name>
</gene>
<evidence type="ECO:0000256" key="1">
    <source>
        <dbReference type="SAM" id="Phobius"/>
    </source>
</evidence>